<dbReference type="AlphaFoldDB" id="A0AA86P596"/>
<organism evidence="3">
    <name type="scientific">Hexamita inflata</name>
    <dbReference type="NCBI Taxonomy" id="28002"/>
    <lineage>
        <taxon>Eukaryota</taxon>
        <taxon>Metamonada</taxon>
        <taxon>Diplomonadida</taxon>
        <taxon>Hexamitidae</taxon>
        <taxon>Hexamitinae</taxon>
        <taxon>Hexamita</taxon>
    </lineage>
</organism>
<feature type="transmembrane region" description="Helical" evidence="1">
    <location>
        <begin position="459"/>
        <end position="478"/>
    </location>
</feature>
<dbReference type="PANTHER" id="PTHR46599:SF3">
    <property type="entry name" value="PIGGYBAC TRANSPOSABLE ELEMENT-DERIVED PROTEIN 4"/>
    <property type="match status" value="1"/>
</dbReference>
<dbReference type="InterPro" id="IPR029526">
    <property type="entry name" value="PGBD"/>
</dbReference>
<gene>
    <name evidence="3" type="ORF">HINF_LOCUS18743</name>
    <name evidence="4" type="ORF">HINF_LOCUS33464</name>
</gene>
<dbReference type="Proteomes" id="UP001642409">
    <property type="component" value="Unassembled WGS sequence"/>
</dbReference>
<sequence length="539" mass="63872">MSQKLPIINVNPHQESAYKLFLEHFSKSLMLSIAQDTTNFMVWRYGRGETMSLDELYRMLSIMLTMCVHSTRDIRDHWSDLPLLQNPFIKETMSRDQFLQYWYNLRFCDTKSTSIPAQEENIPDNDEDGDHSTKYEEYLTYSTQYEKQKNIDPTLKRVKSFSKQLQDLWQFAYAKYIPTNNKFRYTIDESLLFFNGRVLFKVFNPMKPARFGIDFKVIAQTDFGYVVGFEMYCGKQELCQLPTIILTNLAYRITVAVCQHIASTHCLSLHNQLILQKQSKINLNQCLFLFPKDQILDIILLVIQHKQFQQIIILFIFILIQYPNNLWIIYFLLLLYWLPLIYYKYDYLLLECKYYTVVYYQYLLRFVQSLIYSKFNYYITLLVREVLFRLQGCRSTPLQASDKYHAFQPRFQQQIIQIQHFPKIHFGYIFAYKGVEIDNSLISKQATPLQARLCSILDIYYFTSIAIYANLLISINVLRNLVGVNSFRPRGGYQKLKASLDYSSFCNLCQFDRYLGLKAKRLSYPTCGSETQGQKITKK</sequence>
<proteinExistence type="predicted"/>
<keyword evidence="5" id="KW-1185">Reference proteome</keyword>
<feature type="transmembrane region" description="Helical" evidence="1">
    <location>
        <begin position="298"/>
        <end position="320"/>
    </location>
</feature>
<comment type="caution">
    <text evidence="3">The sequence shown here is derived from an EMBL/GenBank/DDBJ whole genome shotgun (WGS) entry which is preliminary data.</text>
</comment>
<dbReference type="PANTHER" id="PTHR46599">
    <property type="entry name" value="PIGGYBAC TRANSPOSABLE ELEMENT-DERIVED PROTEIN 4"/>
    <property type="match status" value="1"/>
</dbReference>
<evidence type="ECO:0000313" key="4">
    <source>
        <dbReference type="EMBL" id="CAL6030587.1"/>
    </source>
</evidence>
<keyword evidence="1" id="KW-1133">Transmembrane helix</keyword>
<protein>
    <submittedName>
        <fullName evidence="3">Transposase IS4</fullName>
    </submittedName>
    <submittedName>
        <fullName evidence="4">Transposase_IS4</fullName>
    </submittedName>
</protein>
<name>A0AA86P596_9EUKA</name>
<evidence type="ECO:0000259" key="2">
    <source>
        <dbReference type="Pfam" id="PF13843"/>
    </source>
</evidence>
<evidence type="ECO:0000256" key="1">
    <source>
        <dbReference type="SAM" id="Phobius"/>
    </source>
</evidence>
<dbReference type="EMBL" id="CAXDID020000116">
    <property type="protein sequence ID" value="CAL6030587.1"/>
    <property type="molecule type" value="Genomic_DNA"/>
</dbReference>
<evidence type="ECO:0000313" key="3">
    <source>
        <dbReference type="EMBL" id="CAI9931098.1"/>
    </source>
</evidence>
<dbReference type="Pfam" id="PF13843">
    <property type="entry name" value="DDE_Tnp_1_7"/>
    <property type="match status" value="1"/>
</dbReference>
<keyword evidence="1" id="KW-0812">Transmembrane</keyword>
<feature type="transmembrane region" description="Helical" evidence="1">
    <location>
        <begin position="326"/>
        <end position="345"/>
    </location>
</feature>
<accession>A0AA86P596</accession>
<reference evidence="3" key="1">
    <citation type="submission" date="2023-06" db="EMBL/GenBank/DDBJ databases">
        <authorList>
            <person name="Kurt Z."/>
        </authorList>
    </citation>
    <scope>NUCLEOTIDE SEQUENCE</scope>
</reference>
<keyword evidence="1" id="KW-0472">Membrane</keyword>
<reference evidence="4 5" key="2">
    <citation type="submission" date="2024-07" db="EMBL/GenBank/DDBJ databases">
        <authorList>
            <person name="Akdeniz Z."/>
        </authorList>
    </citation>
    <scope>NUCLEOTIDE SEQUENCE [LARGE SCALE GENOMIC DNA]</scope>
</reference>
<feature type="domain" description="PiggyBac transposable element-derived protein" evidence="2">
    <location>
        <begin position="18"/>
        <end position="237"/>
    </location>
</feature>
<evidence type="ECO:0000313" key="5">
    <source>
        <dbReference type="Proteomes" id="UP001642409"/>
    </source>
</evidence>
<dbReference type="EMBL" id="CATOUU010000471">
    <property type="protein sequence ID" value="CAI9931098.1"/>
    <property type="molecule type" value="Genomic_DNA"/>
</dbReference>